<gene>
    <name evidence="1" type="ORF">C1H69_15555</name>
</gene>
<organism evidence="1 2">
    <name type="scientific">Billgrantia endophytica</name>
    <dbReference type="NCBI Taxonomy" id="2033802"/>
    <lineage>
        <taxon>Bacteria</taxon>
        <taxon>Pseudomonadati</taxon>
        <taxon>Pseudomonadota</taxon>
        <taxon>Gammaproteobacteria</taxon>
        <taxon>Oceanospirillales</taxon>
        <taxon>Halomonadaceae</taxon>
        <taxon>Billgrantia</taxon>
    </lineage>
</organism>
<comment type="caution">
    <text evidence="1">The sequence shown here is derived from an EMBL/GenBank/DDBJ whole genome shotgun (WGS) entry which is preliminary data.</text>
</comment>
<sequence length="104" mass="11832">MPWRSKLTSVSPRAAQNIAQSLLAAWLTIRSHSATRFISAGNRRANDWLGVKIVSYNWQRDGWEQVWARLGRIISELEDEAMTPVAKVARKVNRAMRNDLKNAA</sequence>
<protein>
    <submittedName>
        <fullName evidence="1">Uncharacterized protein</fullName>
    </submittedName>
</protein>
<proteinExistence type="predicted"/>
<accession>A0A2N7TZZ5</accession>
<evidence type="ECO:0000313" key="1">
    <source>
        <dbReference type="EMBL" id="PMR73750.1"/>
    </source>
</evidence>
<dbReference type="AlphaFoldDB" id="A0A2N7TZZ5"/>
<keyword evidence="2" id="KW-1185">Reference proteome</keyword>
<reference evidence="1 2" key="1">
    <citation type="submission" date="2018-01" db="EMBL/GenBank/DDBJ databases">
        <title>Halomonas endophytica sp. nov., isolated from storage liquid in the stems of Populus euphratica.</title>
        <authorList>
            <person name="Chen C."/>
        </authorList>
    </citation>
    <scope>NUCLEOTIDE SEQUENCE [LARGE SCALE GENOMIC DNA]</scope>
    <source>
        <strain evidence="1 2">MC28</strain>
    </source>
</reference>
<evidence type="ECO:0000313" key="2">
    <source>
        <dbReference type="Proteomes" id="UP000235803"/>
    </source>
</evidence>
<dbReference type="Proteomes" id="UP000235803">
    <property type="component" value="Unassembled WGS sequence"/>
</dbReference>
<dbReference type="EMBL" id="PNRF01000032">
    <property type="protein sequence ID" value="PMR73750.1"/>
    <property type="molecule type" value="Genomic_DNA"/>
</dbReference>
<name>A0A2N7TZZ5_9GAMM</name>